<dbReference type="EMBL" id="JBIASD010000032">
    <property type="protein sequence ID" value="MFF3670526.1"/>
    <property type="molecule type" value="Genomic_DNA"/>
</dbReference>
<organism evidence="2 3">
    <name type="scientific">Microtetraspora malaysiensis</name>
    <dbReference type="NCBI Taxonomy" id="161358"/>
    <lineage>
        <taxon>Bacteria</taxon>
        <taxon>Bacillati</taxon>
        <taxon>Actinomycetota</taxon>
        <taxon>Actinomycetes</taxon>
        <taxon>Streptosporangiales</taxon>
        <taxon>Streptosporangiaceae</taxon>
        <taxon>Microtetraspora</taxon>
    </lineage>
</organism>
<name>A0ABW6SZR9_9ACTN</name>
<sequence>MADTLRDFDGTAVLVCAADGDSLRGERDATDVIGEAMYLGAAWVAVPVERLHDDFFRLRTRVAGDFLQKFVNYRLGVAVVGDVSPYTEASTALRDFVRESNRGTHVWFVPDTEVLRLRLTGA</sequence>
<comment type="caution">
    <text evidence="2">The sequence shown here is derived from an EMBL/GenBank/DDBJ whole genome shotgun (WGS) entry which is preliminary data.</text>
</comment>
<dbReference type="Pfam" id="PF13788">
    <property type="entry name" value="DUF4180"/>
    <property type="match status" value="1"/>
</dbReference>
<dbReference type="InterPro" id="IPR025438">
    <property type="entry name" value="DUF4180"/>
</dbReference>
<keyword evidence="3" id="KW-1185">Reference proteome</keyword>
<feature type="domain" description="DUF4180" evidence="1">
    <location>
        <begin position="10"/>
        <end position="119"/>
    </location>
</feature>
<accession>A0ABW6SZR9</accession>
<evidence type="ECO:0000313" key="3">
    <source>
        <dbReference type="Proteomes" id="UP001602013"/>
    </source>
</evidence>
<protein>
    <submittedName>
        <fullName evidence="2">DUF4180 domain-containing protein</fullName>
    </submittedName>
</protein>
<proteinExistence type="predicted"/>
<gene>
    <name evidence="2" type="ORF">ACFYXI_33560</name>
</gene>
<reference evidence="2 3" key="1">
    <citation type="submission" date="2024-10" db="EMBL/GenBank/DDBJ databases">
        <title>The Natural Products Discovery Center: Release of the First 8490 Sequenced Strains for Exploring Actinobacteria Biosynthetic Diversity.</title>
        <authorList>
            <person name="Kalkreuter E."/>
            <person name="Kautsar S.A."/>
            <person name="Yang D."/>
            <person name="Bader C.D."/>
            <person name="Teijaro C.N."/>
            <person name="Fluegel L."/>
            <person name="Davis C.M."/>
            <person name="Simpson J.R."/>
            <person name="Lauterbach L."/>
            <person name="Steele A.D."/>
            <person name="Gui C."/>
            <person name="Meng S."/>
            <person name="Li G."/>
            <person name="Viehrig K."/>
            <person name="Ye F."/>
            <person name="Su P."/>
            <person name="Kiefer A.F."/>
            <person name="Nichols A."/>
            <person name="Cepeda A.J."/>
            <person name="Yan W."/>
            <person name="Fan B."/>
            <person name="Jiang Y."/>
            <person name="Adhikari A."/>
            <person name="Zheng C.-J."/>
            <person name="Schuster L."/>
            <person name="Cowan T.M."/>
            <person name="Smanski M.J."/>
            <person name="Chevrette M.G."/>
            <person name="De Carvalho L.P.S."/>
            <person name="Shen B."/>
        </authorList>
    </citation>
    <scope>NUCLEOTIDE SEQUENCE [LARGE SCALE GENOMIC DNA]</scope>
    <source>
        <strain evidence="2 3">NPDC002173</strain>
    </source>
</reference>
<dbReference type="Proteomes" id="UP001602013">
    <property type="component" value="Unassembled WGS sequence"/>
</dbReference>
<evidence type="ECO:0000259" key="1">
    <source>
        <dbReference type="Pfam" id="PF13788"/>
    </source>
</evidence>
<evidence type="ECO:0000313" key="2">
    <source>
        <dbReference type="EMBL" id="MFF3670526.1"/>
    </source>
</evidence>
<dbReference type="RefSeq" id="WP_387416747.1">
    <property type="nucleotide sequence ID" value="NZ_CP191998.1"/>
</dbReference>